<reference evidence="1 2" key="1">
    <citation type="submission" date="2023-10" db="EMBL/GenBank/DDBJ databases">
        <title>Two novel species belonging to the OM43/NOR5 clade.</title>
        <authorList>
            <person name="Park M."/>
        </authorList>
    </citation>
    <scope>NUCLEOTIDE SEQUENCE [LARGE SCALE GENOMIC DNA]</scope>
    <source>
        <strain evidence="1 2">IMCC45268</strain>
    </source>
</reference>
<organism evidence="1 2">
    <name type="scientific">Congregibacter brevis</name>
    <dbReference type="NCBI Taxonomy" id="3081201"/>
    <lineage>
        <taxon>Bacteria</taxon>
        <taxon>Pseudomonadati</taxon>
        <taxon>Pseudomonadota</taxon>
        <taxon>Gammaproteobacteria</taxon>
        <taxon>Cellvibrionales</taxon>
        <taxon>Halieaceae</taxon>
        <taxon>Congregibacter</taxon>
    </lineage>
</organism>
<keyword evidence="2" id="KW-1185">Reference proteome</keyword>
<evidence type="ECO:0000313" key="1">
    <source>
        <dbReference type="EMBL" id="WOJ95773.1"/>
    </source>
</evidence>
<name>A0ABZ0I8C5_9GAMM</name>
<gene>
    <name evidence="1" type="ORF">R0137_11020</name>
</gene>
<dbReference type="EMBL" id="CP136865">
    <property type="protein sequence ID" value="WOJ95773.1"/>
    <property type="molecule type" value="Genomic_DNA"/>
</dbReference>
<sequence>MSVTREEILELEHQSRPDVRLNGLVEFFNSREIVHESVPEVIEAARTEIDRGSGYGEYAMELIGYLDSLRRESLIIGELKSLESRLSPPGKSKGGKRTGEVRGAARLSRVRFAHGRRAELLDSGKSENNIASIIAGDLNVDSSTVRKYLKETPE</sequence>
<proteinExistence type="predicted"/>
<evidence type="ECO:0008006" key="3">
    <source>
        <dbReference type="Google" id="ProtNLM"/>
    </source>
</evidence>
<accession>A0ABZ0I8C5</accession>
<dbReference type="RefSeq" id="WP_407326472.1">
    <property type="nucleotide sequence ID" value="NZ_CP136865.1"/>
</dbReference>
<dbReference type="Proteomes" id="UP001626549">
    <property type="component" value="Chromosome"/>
</dbReference>
<protein>
    <recommendedName>
        <fullName evidence="3">Homeodomain-like domain-containing protein</fullName>
    </recommendedName>
</protein>
<evidence type="ECO:0000313" key="2">
    <source>
        <dbReference type="Proteomes" id="UP001626549"/>
    </source>
</evidence>